<comment type="caution">
    <text evidence="1">The sequence shown here is derived from an EMBL/GenBank/DDBJ whole genome shotgun (WGS) entry which is preliminary data.</text>
</comment>
<sequence length="329" mass="36638">MAAVAMGMDAVRALGAPSPPPPPPPPAFITSAYLSRCPASFTSSLHLRGSKRSAASWCNLTASSMAEERQSGNGVDTRQDMDEDEDRRNWDVSNACINPVYRSSTLLRSPSESINDKLVRVLFLSEGNVCRSVYAEAIFTQLVRESGLSDIVECSSKATTNYNIGEPPDYRAVQVAEEYGLKLREGTVARVVDSANDIVDYDLLLVMDRFNASDLMKEVTLHEAIDKRTRYAYKVHRLGEFSSSRLIEDIDDPLYGNMGGPKEIELLRQVYDDLVDSCKGLIELLLRIKLTLQDTETLKQGLSWYLGQMDALEWFAPPMLQNKKSSSTY</sequence>
<evidence type="ECO:0000313" key="1">
    <source>
        <dbReference type="EMBL" id="KAJ7541447.1"/>
    </source>
</evidence>
<organism evidence="1 2">
    <name type="scientific">Diphasiastrum complanatum</name>
    <name type="common">Issler's clubmoss</name>
    <name type="synonym">Lycopodium complanatum</name>
    <dbReference type="NCBI Taxonomy" id="34168"/>
    <lineage>
        <taxon>Eukaryota</taxon>
        <taxon>Viridiplantae</taxon>
        <taxon>Streptophyta</taxon>
        <taxon>Embryophyta</taxon>
        <taxon>Tracheophyta</taxon>
        <taxon>Lycopodiopsida</taxon>
        <taxon>Lycopodiales</taxon>
        <taxon>Lycopodiaceae</taxon>
        <taxon>Lycopodioideae</taxon>
        <taxon>Diphasiastrum</taxon>
    </lineage>
</organism>
<gene>
    <name evidence="1" type="ORF">O6H91_10G059900</name>
</gene>
<keyword evidence="2" id="KW-1185">Reference proteome</keyword>
<dbReference type="Proteomes" id="UP001162992">
    <property type="component" value="Chromosome 10"/>
</dbReference>
<proteinExistence type="predicted"/>
<evidence type="ECO:0000313" key="2">
    <source>
        <dbReference type="Proteomes" id="UP001162992"/>
    </source>
</evidence>
<reference evidence="2" key="1">
    <citation type="journal article" date="2024" name="Proc. Natl. Acad. Sci. U.S.A.">
        <title>Extraordinary preservation of gene collinearity over three hundred million years revealed in homosporous lycophytes.</title>
        <authorList>
            <person name="Li C."/>
            <person name="Wickell D."/>
            <person name="Kuo L.Y."/>
            <person name="Chen X."/>
            <person name="Nie B."/>
            <person name="Liao X."/>
            <person name="Peng D."/>
            <person name="Ji J."/>
            <person name="Jenkins J."/>
            <person name="Williams M."/>
            <person name="Shu S."/>
            <person name="Plott C."/>
            <person name="Barry K."/>
            <person name="Rajasekar S."/>
            <person name="Grimwood J."/>
            <person name="Han X."/>
            <person name="Sun S."/>
            <person name="Hou Z."/>
            <person name="He W."/>
            <person name="Dai G."/>
            <person name="Sun C."/>
            <person name="Schmutz J."/>
            <person name="Leebens-Mack J.H."/>
            <person name="Li F.W."/>
            <person name="Wang L."/>
        </authorList>
    </citation>
    <scope>NUCLEOTIDE SEQUENCE [LARGE SCALE GENOMIC DNA]</scope>
    <source>
        <strain evidence="2">cv. PW_Plant_1</strain>
    </source>
</reference>
<protein>
    <submittedName>
        <fullName evidence="1">Uncharacterized protein</fullName>
    </submittedName>
</protein>
<name>A0ACC2CHL5_DIPCM</name>
<dbReference type="EMBL" id="CM055101">
    <property type="protein sequence ID" value="KAJ7541447.1"/>
    <property type="molecule type" value="Genomic_DNA"/>
</dbReference>
<accession>A0ACC2CHL5</accession>